<reference evidence="2" key="1">
    <citation type="submission" date="2021-06" db="EMBL/GenBank/DDBJ databases">
        <authorList>
            <person name="Kallberg Y."/>
            <person name="Tangrot J."/>
            <person name="Rosling A."/>
        </authorList>
    </citation>
    <scope>NUCLEOTIDE SEQUENCE</scope>
    <source>
        <strain evidence="2">MA453B</strain>
    </source>
</reference>
<feature type="region of interest" description="Disordered" evidence="1">
    <location>
        <begin position="21"/>
        <end position="42"/>
    </location>
</feature>
<evidence type="ECO:0000256" key="1">
    <source>
        <dbReference type="SAM" id="MobiDB-lite"/>
    </source>
</evidence>
<dbReference type="Proteomes" id="UP000789405">
    <property type="component" value="Unassembled WGS sequence"/>
</dbReference>
<name>A0A9N9KAG4_9GLOM</name>
<comment type="caution">
    <text evidence="2">The sequence shown here is derived from an EMBL/GenBank/DDBJ whole genome shotgun (WGS) entry which is preliminary data.</text>
</comment>
<protein>
    <submittedName>
        <fullName evidence="2">9999_t:CDS:1</fullName>
    </submittedName>
</protein>
<evidence type="ECO:0000313" key="2">
    <source>
        <dbReference type="EMBL" id="CAG8816201.1"/>
    </source>
</evidence>
<feature type="non-terminal residue" evidence="2">
    <location>
        <position position="42"/>
    </location>
</feature>
<dbReference type="EMBL" id="CAJVPY010053596">
    <property type="protein sequence ID" value="CAG8816201.1"/>
    <property type="molecule type" value="Genomic_DNA"/>
</dbReference>
<dbReference type="AlphaFoldDB" id="A0A9N9KAG4"/>
<gene>
    <name evidence="2" type="ORF">DERYTH_LOCUS26245</name>
</gene>
<evidence type="ECO:0000313" key="3">
    <source>
        <dbReference type="Proteomes" id="UP000789405"/>
    </source>
</evidence>
<feature type="non-terminal residue" evidence="2">
    <location>
        <position position="1"/>
    </location>
</feature>
<accession>A0A9N9KAG4</accession>
<proteinExistence type="predicted"/>
<organism evidence="2 3">
    <name type="scientific">Dentiscutata erythropus</name>
    <dbReference type="NCBI Taxonomy" id="1348616"/>
    <lineage>
        <taxon>Eukaryota</taxon>
        <taxon>Fungi</taxon>
        <taxon>Fungi incertae sedis</taxon>
        <taxon>Mucoromycota</taxon>
        <taxon>Glomeromycotina</taxon>
        <taxon>Glomeromycetes</taxon>
        <taxon>Diversisporales</taxon>
        <taxon>Gigasporaceae</taxon>
        <taxon>Dentiscutata</taxon>
    </lineage>
</organism>
<sequence length="42" mass="4722">SDSEGDTNTVNLTNQAEKIQLKVSKNEESQDKFSDFSEMLDV</sequence>
<feature type="compositionally biased region" description="Basic and acidic residues" evidence="1">
    <location>
        <begin position="24"/>
        <end position="35"/>
    </location>
</feature>
<keyword evidence="3" id="KW-1185">Reference proteome</keyword>